<accession>A0ABS1FZF5</accession>
<evidence type="ECO:0000256" key="1">
    <source>
        <dbReference type="SAM" id="Phobius"/>
    </source>
</evidence>
<keyword evidence="1" id="KW-0812">Transmembrane</keyword>
<sequence length="69" mass="8088">MNKILGFHWKPNLKFIITSIVYLSILFEVLCPSISDKFIGDIFDVVAYFMGGIGYYFFQIHPQKSKLFF</sequence>
<feature type="transmembrane region" description="Helical" evidence="1">
    <location>
        <begin position="12"/>
        <end position="30"/>
    </location>
</feature>
<dbReference type="Proteomes" id="UP000628669">
    <property type="component" value="Unassembled WGS sequence"/>
</dbReference>
<evidence type="ECO:0000313" key="2">
    <source>
        <dbReference type="EMBL" id="MBK1897794.1"/>
    </source>
</evidence>
<keyword evidence="1" id="KW-1133">Transmembrane helix</keyword>
<organism evidence="2 3">
    <name type="scientific">Chryseobacterium paridis</name>
    <dbReference type="NCBI Taxonomy" id="2800328"/>
    <lineage>
        <taxon>Bacteria</taxon>
        <taxon>Pseudomonadati</taxon>
        <taxon>Bacteroidota</taxon>
        <taxon>Flavobacteriia</taxon>
        <taxon>Flavobacteriales</taxon>
        <taxon>Weeksellaceae</taxon>
        <taxon>Chryseobacterium group</taxon>
        <taxon>Chryseobacterium</taxon>
    </lineage>
</organism>
<reference evidence="3" key="1">
    <citation type="submission" date="2021-01" db="EMBL/GenBank/DDBJ databases">
        <title>Genome public.</title>
        <authorList>
            <person name="Liu C."/>
            <person name="Sun Q."/>
        </authorList>
    </citation>
    <scope>NUCLEOTIDE SEQUENCE [LARGE SCALE GENOMIC DNA]</scope>
    <source>
        <strain evidence="3">YIM B02567</strain>
    </source>
</reference>
<dbReference type="EMBL" id="JAENHK010000010">
    <property type="protein sequence ID" value="MBK1897794.1"/>
    <property type="molecule type" value="Genomic_DNA"/>
</dbReference>
<evidence type="ECO:0000313" key="3">
    <source>
        <dbReference type="Proteomes" id="UP000628669"/>
    </source>
</evidence>
<comment type="caution">
    <text evidence="2">The sequence shown here is derived from an EMBL/GenBank/DDBJ whole genome shotgun (WGS) entry which is preliminary data.</text>
</comment>
<gene>
    <name evidence="2" type="ORF">JHL15_18655</name>
</gene>
<evidence type="ECO:0008006" key="4">
    <source>
        <dbReference type="Google" id="ProtNLM"/>
    </source>
</evidence>
<protein>
    <recommendedName>
        <fullName evidence="4">VanZ-like domain-containing protein</fullName>
    </recommendedName>
</protein>
<keyword evidence="1" id="KW-0472">Membrane</keyword>
<feature type="transmembrane region" description="Helical" evidence="1">
    <location>
        <begin position="42"/>
        <end position="58"/>
    </location>
</feature>
<name>A0ABS1FZF5_9FLAO</name>
<keyword evidence="3" id="KW-1185">Reference proteome</keyword>
<proteinExistence type="predicted"/>
<dbReference type="RefSeq" id="WP_200248218.1">
    <property type="nucleotide sequence ID" value="NZ_JAENHK010000010.1"/>
</dbReference>